<dbReference type="EnsemblPlants" id="TuG1812G0700000119.01.T04">
    <property type="protein sequence ID" value="TuG1812G0700000119.01.T04.cds309920"/>
    <property type="gene ID" value="TuG1812G0700000119.01"/>
</dbReference>
<reference evidence="2" key="2">
    <citation type="submission" date="2018-03" db="EMBL/GenBank/DDBJ databases">
        <title>The Triticum urartu genome reveals the dynamic nature of wheat genome evolution.</title>
        <authorList>
            <person name="Ling H."/>
            <person name="Ma B."/>
            <person name="Shi X."/>
            <person name="Liu H."/>
            <person name="Dong L."/>
            <person name="Sun H."/>
            <person name="Cao Y."/>
            <person name="Gao Q."/>
            <person name="Zheng S."/>
            <person name="Li Y."/>
            <person name="Yu Y."/>
            <person name="Du H."/>
            <person name="Qi M."/>
            <person name="Li Y."/>
            <person name="Yu H."/>
            <person name="Cui Y."/>
            <person name="Wang N."/>
            <person name="Chen C."/>
            <person name="Wu H."/>
            <person name="Zhao Y."/>
            <person name="Zhang J."/>
            <person name="Li Y."/>
            <person name="Zhou W."/>
            <person name="Zhang B."/>
            <person name="Hu W."/>
            <person name="Eijk M."/>
            <person name="Tang J."/>
            <person name="Witsenboer H."/>
            <person name="Zhao S."/>
            <person name="Li Z."/>
            <person name="Zhang A."/>
            <person name="Wang D."/>
            <person name="Liang C."/>
        </authorList>
    </citation>
    <scope>NUCLEOTIDE SEQUENCE [LARGE SCALE GENOMIC DNA]</scope>
    <source>
        <strain evidence="2">cv. G1812</strain>
    </source>
</reference>
<dbReference type="AlphaFoldDB" id="A0A8R7UZ06"/>
<reference evidence="2" key="3">
    <citation type="submission" date="2022-06" db="UniProtKB">
        <authorList>
            <consortium name="EnsemblPlants"/>
        </authorList>
    </citation>
    <scope>IDENTIFICATION</scope>
</reference>
<accession>A0A8R7UZ06</accession>
<organism evidence="2 3">
    <name type="scientific">Triticum urartu</name>
    <name type="common">Red wild einkorn</name>
    <name type="synonym">Crithodium urartu</name>
    <dbReference type="NCBI Taxonomy" id="4572"/>
    <lineage>
        <taxon>Eukaryota</taxon>
        <taxon>Viridiplantae</taxon>
        <taxon>Streptophyta</taxon>
        <taxon>Embryophyta</taxon>
        <taxon>Tracheophyta</taxon>
        <taxon>Spermatophyta</taxon>
        <taxon>Magnoliopsida</taxon>
        <taxon>Liliopsida</taxon>
        <taxon>Poales</taxon>
        <taxon>Poaceae</taxon>
        <taxon>BOP clade</taxon>
        <taxon>Pooideae</taxon>
        <taxon>Triticodae</taxon>
        <taxon>Triticeae</taxon>
        <taxon>Triticinae</taxon>
        <taxon>Triticum</taxon>
    </lineage>
</organism>
<name>A0A8R7UZ06_TRIUA</name>
<keyword evidence="1" id="KW-0812">Transmembrane</keyword>
<dbReference type="Proteomes" id="UP000015106">
    <property type="component" value="Chromosome 7"/>
</dbReference>
<reference evidence="3" key="1">
    <citation type="journal article" date="2013" name="Nature">
        <title>Draft genome of the wheat A-genome progenitor Triticum urartu.</title>
        <authorList>
            <person name="Ling H.Q."/>
            <person name="Zhao S."/>
            <person name="Liu D."/>
            <person name="Wang J."/>
            <person name="Sun H."/>
            <person name="Zhang C."/>
            <person name="Fan H."/>
            <person name="Li D."/>
            <person name="Dong L."/>
            <person name="Tao Y."/>
            <person name="Gao C."/>
            <person name="Wu H."/>
            <person name="Li Y."/>
            <person name="Cui Y."/>
            <person name="Guo X."/>
            <person name="Zheng S."/>
            <person name="Wang B."/>
            <person name="Yu K."/>
            <person name="Liang Q."/>
            <person name="Yang W."/>
            <person name="Lou X."/>
            <person name="Chen J."/>
            <person name="Feng M."/>
            <person name="Jian J."/>
            <person name="Zhang X."/>
            <person name="Luo G."/>
            <person name="Jiang Y."/>
            <person name="Liu J."/>
            <person name="Wang Z."/>
            <person name="Sha Y."/>
            <person name="Zhang B."/>
            <person name="Wu H."/>
            <person name="Tang D."/>
            <person name="Shen Q."/>
            <person name="Xue P."/>
            <person name="Zou S."/>
            <person name="Wang X."/>
            <person name="Liu X."/>
            <person name="Wang F."/>
            <person name="Yang Y."/>
            <person name="An X."/>
            <person name="Dong Z."/>
            <person name="Zhang K."/>
            <person name="Zhang X."/>
            <person name="Luo M.C."/>
            <person name="Dvorak J."/>
            <person name="Tong Y."/>
            <person name="Wang J."/>
            <person name="Yang H."/>
            <person name="Li Z."/>
            <person name="Wang D."/>
            <person name="Zhang A."/>
            <person name="Wang J."/>
        </authorList>
    </citation>
    <scope>NUCLEOTIDE SEQUENCE</scope>
    <source>
        <strain evidence="3">cv. G1812</strain>
    </source>
</reference>
<sequence>LVWPPFPKCKAYKFCPYLSFSCYYVYIKSKIPISISVSIVKYLAVNLLACILFRCTRFIFY</sequence>
<keyword evidence="3" id="KW-1185">Reference proteome</keyword>
<feature type="transmembrane region" description="Helical" evidence="1">
    <location>
        <begin position="33"/>
        <end position="53"/>
    </location>
</feature>
<evidence type="ECO:0000313" key="3">
    <source>
        <dbReference type="Proteomes" id="UP000015106"/>
    </source>
</evidence>
<keyword evidence="1" id="KW-1133">Transmembrane helix</keyword>
<keyword evidence="1" id="KW-0472">Membrane</keyword>
<evidence type="ECO:0000313" key="2">
    <source>
        <dbReference type="EnsemblPlants" id="TuG1812G0700000119.01.T04.cds309920"/>
    </source>
</evidence>
<dbReference type="Gramene" id="TuG1812G0700000119.01.T04">
    <property type="protein sequence ID" value="TuG1812G0700000119.01.T04.cds309920"/>
    <property type="gene ID" value="TuG1812G0700000119.01"/>
</dbReference>
<protein>
    <submittedName>
        <fullName evidence="2">Uncharacterized protein</fullName>
    </submittedName>
</protein>
<evidence type="ECO:0000256" key="1">
    <source>
        <dbReference type="SAM" id="Phobius"/>
    </source>
</evidence>
<proteinExistence type="predicted"/>
<gene>
    <name evidence="2" type="primary">LOC125525730</name>
</gene>